<organism evidence="1 2">
    <name type="scientific">Flemingia macrophylla</name>
    <dbReference type="NCBI Taxonomy" id="520843"/>
    <lineage>
        <taxon>Eukaryota</taxon>
        <taxon>Viridiplantae</taxon>
        <taxon>Streptophyta</taxon>
        <taxon>Embryophyta</taxon>
        <taxon>Tracheophyta</taxon>
        <taxon>Spermatophyta</taxon>
        <taxon>Magnoliopsida</taxon>
        <taxon>eudicotyledons</taxon>
        <taxon>Gunneridae</taxon>
        <taxon>Pentapetalae</taxon>
        <taxon>rosids</taxon>
        <taxon>fabids</taxon>
        <taxon>Fabales</taxon>
        <taxon>Fabaceae</taxon>
        <taxon>Papilionoideae</taxon>
        <taxon>50 kb inversion clade</taxon>
        <taxon>NPAAA clade</taxon>
        <taxon>indigoferoid/millettioid clade</taxon>
        <taxon>Phaseoleae</taxon>
        <taxon>Flemingia</taxon>
    </lineage>
</organism>
<reference evidence="1 2" key="1">
    <citation type="submission" date="2024-08" db="EMBL/GenBank/DDBJ databases">
        <title>Insights into the chromosomal genome structure of Flemingia macrophylla.</title>
        <authorList>
            <person name="Ding Y."/>
            <person name="Zhao Y."/>
            <person name="Bi W."/>
            <person name="Wu M."/>
            <person name="Zhao G."/>
            <person name="Gong Y."/>
            <person name="Li W."/>
            <person name="Zhang P."/>
        </authorList>
    </citation>
    <scope>NUCLEOTIDE SEQUENCE [LARGE SCALE GENOMIC DNA]</scope>
    <source>
        <strain evidence="1">DYQJB</strain>
        <tissue evidence="1">Leaf</tissue>
    </source>
</reference>
<protein>
    <submittedName>
        <fullName evidence="1">Uncharacterized protein</fullName>
    </submittedName>
</protein>
<accession>A0ABD1L6E1</accession>
<name>A0ABD1L6E1_9FABA</name>
<dbReference type="Proteomes" id="UP001603857">
    <property type="component" value="Unassembled WGS sequence"/>
</dbReference>
<dbReference type="AlphaFoldDB" id="A0ABD1L6E1"/>
<sequence length="53" mass="6112">MVNLSKFHVISPKLINHSMPRTISQHPRGRSMISEVKTVFWISQENPLTIVLI</sequence>
<evidence type="ECO:0000313" key="2">
    <source>
        <dbReference type="Proteomes" id="UP001603857"/>
    </source>
</evidence>
<keyword evidence="2" id="KW-1185">Reference proteome</keyword>
<proteinExistence type="predicted"/>
<dbReference type="EMBL" id="JBGMDY010000011">
    <property type="protein sequence ID" value="KAL2319087.1"/>
    <property type="molecule type" value="Genomic_DNA"/>
</dbReference>
<gene>
    <name evidence="1" type="ORF">Fmac_032963</name>
</gene>
<evidence type="ECO:0000313" key="1">
    <source>
        <dbReference type="EMBL" id="KAL2319087.1"/>
    </source>
</evidence>
<comment type="caution">
    <text evidence="1">The sequence shown here is derived from an EMBL/GenBank/DDBJ whole genome shotgun (WGS) entry which is preliminary data.</text>
</comment>